<name>A0A4Y9ZPW9_9AGAM</name>
<dbReference type="SUPFAM" id="SSF54909">
    <property type="entry name" value="Dimeric alpha+beta barrel"/>
    <property type="match status" value="1"/>
</dbReference>
<accession>A0A4Y9ZPW9</accession>
<comment type="caution">
    <text evidence="2">The sequence shown here is derived from an EMBL/GenBank/DDBJ whole genome shotgun (WGS) entry which is preliminary data.</text>
</comment>
<dbReference type="PROSITE" id="PS51725">
    <property type="entry name" value="ABM"/>
    <property type="match status" value="1"/>
</dbReference>
<dbReference type="AlphaFoldDB" id="A0A4Y9ZPW9"/>
<protein>
    <recommendedName>
        <fullName evidence="1">ABM domain-containing protein</fullName>
    </recommendedName>
</protein>
<dbReference type="InterPro" id="IPR011008">
    <property type="entry name" value="Dimeric_a/b-barrel"/>
</dbReference>
<evidence type="ECO:0000313" key="3">
    <source>
        <dbReference type="Proteomes" id="UP000298061"/>
    </source>
</evidence>
<feature type="domain" description="ABM" evidence="1">
    <location>
        <begin position="4"/>
        <end position="92"/>
    </location>
</feature>
<proteinExistence type="predicted"/>
<dbReference type="EMBL" id="SFCI01001330">
    <property type="protein sequence ID" value="TFY76073.1"/>
    <property type="molecule type" value="Genomic_DNA"/>
</dbReference>
<dbReference type="Gene3D" id="3.30.70.100">
    <property type="match status" value="1"/>
</dbReference>
<dbReference type="STRING" id="135208.A0A4Y9ZPW9"/>
<dbReference type="Pfam" id="PF03992">
    <property type="entry name" value="ABM"/>
    <property type="match status" value="1"/>
</dbReference>
<organism evidence="2 3">
    <name type="scientific">Hericium alpestre</name>
    <dbReference type="NCBI Taxonomy" id="135208"/>
    <lineage>
        <taxon>Eukaryota</taxon>
        <taxon>Fungi</taxon>
        <taxon>Dikarya</taxon>
        <taxon>Basidiomycota</taxon>
        <taxon>Agaricomycotina</taxon>
        <taxon>Agaricomycetes</taxon>
        <taxon>Russulales</taxon>
        <taxon>Hericiaceae</taxon>
        <taxon>Hericium</taxon>
    </lineage>
</organism>
<gene>
    <name evidence="2" type="ORF">EWM64_g7939</name>
</gene>
<keyword evidence="3" id="KW-1185">Reference proteome</keyword>
<dbReference type="OrthoDB" id="3830579at2759"/>
<dbReference type="Proteomes" id="UP000298061">
    <property type="component" value="Unassembled WGS sequence"/>
</dbReference>
<dbReference type="InterPro" id="IPR007138">
    <property type="entry name" value="ABM_dom"/>
</dbReference>
<evidence type="ECO:0000313" key="2">
    <source>
        <dbReference type="EMBL" id="TFY76073.1"/>
    </source>
</evidence>
<reference evidence="2 3" key="1">
    <citation type="submission" date="2019-02" db="EMBL/GenBank/DDBJ databases">
        <title>Genome sequencing of the rare red list fungi Hericium alpestre (H. flagellum).</title>
        <authorList>
            <person name="Buettner E."/>
            <person name="Kellner H."/>
        </authorList>
    </citation>
    <scope>NUCLEOTIDE SEQUENCE [LARGE SCALE GENOMIC DNA]</scope>
    <source>
        <strain evidence="2 3">DSM 108284</strain>
    </source>
</reference>
<evidence type="ECO:0000259" key="1">
    <source>
        <dbReference type="PROSITE" id="PS51725"/>
    </source>
</evidence>
<sequence>MSEITELVTFACSEAYSKQPETTFRPVASILRKIPGMISIYAGPTVEDETKAFLFIRWASKQAQTDFTKSPLFDEMKVALPPVLAGPVEEALVLKHVDFHADPVGSLSAPITEFVRFTLKDPHAKEQATPLLNQLGEFTTVPFEAQTWGWCVENKDQAVAVIGWKSLEVNIPPV</sequence>